<dbReference type="SUPFAM" id="SSF57667">
    <property type="entry name" value="beta-beta-alpha zinc fingers"/>
    <property type="match status" value="1"/>
</dbReference>
<dbReference type="PANTHER" id="PTHR45801">
    <property type="entry name" value="OS07G0101800 PROTEIN"/>
    <property type="match status" value="1"/>
</dbReference>
<dbReference type="EMBL" id="KK914240">
    <property type="protein sequence ID" value="KDP44894.1"/>
    <property type="molecule type" value="Genomic_DNA"/>
</dbReference>
<evidence type="ECO:0000256" key="5">
    <source>
        <dbReference type="ARBA" id="ARBA00023015"/>
    </source>
</evidence>
<evidence type="ECO:0000313" key="12">
    <source>
        <dbReference type="Proteomes" id="UP000027138"/>
    </source>
</evidence>
<keyword evidence="6" id="KW-0804">Transcription</keyword>
<evidence type="ECO:0000259" key="10">
    <source>
        <dbReference type="PROSITE" id="PS50157"/>
    </source>
</evidence>
<proteinExistence type="predicted"/>
<evidence type="ECO:0000256" key="2">
    <source>
        <dbReference type="ARBA" id="ARBA00022723"/>
    </source>
</evidence>
<dbReference type="Gene3D" id="3.30.160.60">
    <property type="entry name" value="Classic Zinc Finger"/>
    <property type="match status" value="1"/>
</dbReference>
<keyword evidence="5" id="KW-0805">Transcription regulation</keyword>
<sequence>MKRRSQFLKSKFQVWQNSVNEFSWEEKAFAEDASGSLGGCIWPPRCYSCSFCKREFRSAQALGGHMNVHRRDRARLKQNHENFQFHQTQTQNYNNLILNSTSSNIVTSPSSSSRISALSTQENINDTKPVKNPREEDSRSLSDHDGFVEAELFKGFNSLIGSNGDNSCKRPKTAISTVSFLIKPCSSDRYSLQPEVIEAKSVSMEDIDLELRLGEPPKVK</sequence>
<feature type="region of interest" description="Disordered" evidence="9">
    <location>
        <begin position="109"/>
        <end position="142"/>
    </location>
</feature>
<dbReference type="InterPro" id="IPR013087">
    <property type="entry name" value="Znf_C2H2_type"/>
</dbReference>
<reference evidence="11 12" key="1">
    <citation type="journal article" date="2014" name="PLoS ONE">
        <title>Global Analysis of Gene Expression Profiles in Physic Nut (Jatropha curcas L.) Seedlings Exposed to Salt Stress.</title>
        <authorList>
            <person name="Zhang L."/>
            <person name="Zhang C."/>
            <person name="Wu P."/>
            <person name="Chen Y."/>
            <person name="Li M."/>
            <person name="Jiang H."/>
            <person name="Wu G."/>
        </authorList>
    </citation>
    <scope>NUCLEOTIDE SEQUENCE [LARGE SCALE GENOMIC DNA]</scope>
    <source>
        <strain evidence="12">cv. GZQX0401</strain>
        <tissue evidence="11">Young leaves</tissue>
    </source>
</reference>
<dbReference type="STRING" id="180498.A0A067LKM8"/>
<evidence type="ECO:0000256" key="1">
    <source>
        <dbReference type="ARBA" id="ARBA00004123"/>
    </source>
</evidence>
<dbReference type="Proteomes" id="UP000027138">
    <property type="component" value="Unassembled WGS sequence"/>
</dbReference>
<dbReference type="PROSITE" id="PS50157">
    <property type="entry name" value="ZINC_FINGER_C2H2_2"/>
    <property type="match status" value="1"/>
</dbReference>
<evidence type="ECO:0000256" key="9">
    <source>
        <dbReference type="SAM" id="MobiDB-lite"/>
    </source>
</evidence>
<comment type="subcellular location">
    <subcellularLocation>
        <location evidence="1">Nucleus</location>
    </subcellularLocation>
</comment>
<keyword evidence="12" id="KW-1185">Reference proteome</keyword>
<dbReference type="InterPro" id="IPR036236">
    <property type="entry name" value="Znf_C2H2_sf"/>
</dbReference>
<dbReference type="PROSITE" id="PS00028">
    <property type="entry name" value="ZINC_FINGER_C2H2_1"/>
    <property type="match status" value="1"/>
</dbReference>
<evidence type="ECO:0000256" key="3">
    <source>
        <dbReference type="ARBA" id="ARBA00022771"/>
    </source>
</evidence>
<evidence type="ECO:0000256" key="4">
    <source>
        <dbReference type="ARBA" id="ARBA00022833"/>
    </source>
</evidence>
<dbReference type="GO" id="GO:0008270">
    <property type="term" value="F:zinc ion binding"/>
    <property type="evidence" value="ECO:0007669"/>
    <property type="project" value="UniProtKB-KW"/>
</dbReference>
<dbReference type="GO" id="GO:0005634">
    <property type="term" value="C:nucleus"/>
    <property type="evidence" value="ECO:0007669"/>
    <property type="project" value="UniProtKB-SubCell"/>
</dbReference>
<feature type="compositionally biased region" description="Basic and acidic residues" evidence="9">
    <location>
        <begin position="128"/>
        <end position="142"/>
    </location>
</feature>
<keyword evidence="2" id="KW-0479">Metal-binding</keyword>
<feature type="domain" description="C2H2-type" evidence="10">
    <location>
        <begin position="47"/>
        <end position="74"/>
    </location>
</feature>
<dbReference type="AlphaFoldDB" id="A0A067LKM8"/>
<keyword evidence="4" id="KW-0862">Zinc</keyword>
<feature type="compositionally biased region" description="Low complexity" evidence="9">
    <location>
        <begin position="109"/>
        <end position="120"/>
    </location>
</feature>
<name>A0A067LKM8_JATCU</name>
<keyword evidence="3 8" id="KW-0863">Zinc-finger</keyword>
<gene>
    <name evidence="11" type="ORF">JCGZ_01394</name>
</gene>
<dbReference type="InterPro" id="IPR052426">
    <property type="entry name" value="Plant_dev_regulator"/>
</dbReference>
<protein>
    <recommendedName>
        <fullName evidence="10">C2H2-type domain-containing protein</fullName>
    </recommendedName>
</protein>
<dbReference type="PANTHER" id="PTHR45801:SF119">
    <property type="entry name" value="ZINC FINGER PROTEIN 10-LIKE"/>
    <property type="match status" value="1"/>
</dbReference>
<evidence type="ECO:0000256" key="7">
    <source>
        <dbReference type="ARBA" id="ARBA00023242"/>
    </source>
</evidence>
<dbReference type="SMART" id="SM00355">
    <property type="entry name" value="ZnF_C2H2"/>
    <property type="match status" value="1"/>
</dbReference>
<evidence type="ECO:0000256" key="6">
    <source>
        <dbReference type="ARBA" id="ARBA00023163"/>
    </source>
</evidence>
<organism evidence="11 12">
    <name type="scientific">Jatropha curcas</name>
    <name type="common">Barbados nut</name>
    <dbReference type="NCBI Taxonomy" id="180498"/>
    <lineage>
        <taxon>Eukaryota</taxon>
        <taxon>Viridiplantae</taxon>
        <taxon>Streptophyta</taxon>
        <taxon>Embryophyta</taxon>
        <taxon>Tracheophyta</taxon>
        <taxon>Spermatophyta</taxon>
        <taxon>Magnoliopsida</taxon>
        <taxon>eudicotyledons</taxon>
        <taxon>Gunneridae</taxon>
        <taxon>Pentapetalae</taxon>
        <taxon>rosids</taxon>
        <taxon>fabids</taxon>
        <taxon>Malpighiales</taxon>
        <taxon>Euphorbiaceae</taxon>
        <taxon>Crotonoideae</taxon>
        <taxon>Jatropheae</taxon>
        <taxon>Jatropha</taxon>
    </lineage>
</organism>
<dbReference type="OrthoDB" id="1708403at2759"/>
<accession>A0A067LKM8</accession>
<evidence type="ECO:0000256" key="8">
    <source>
        <dbReference type="PROSITE-ProRule" id="PRU00042"/>
    </source>
</evidence>
<evidence type="ECO:0000313" key="11">
    <source>
        <dbReference type="EMBL" id="KDP44894.1"/>
    </source>
</evidence>
<keyword evidence="7" id="KW-0539">Nucleus</keyword>
<dbReference type="Pfam" id="PF13912">
    <property type="entry name" value="zf-C2H2_6"/>
    <property type="match status" value="1"/>
</dbReference>